<accession>A0A6A6RKJ6</accession>
<dbReference type="EMBL" id="MU006806">
    <property type="protein sequence ID" value="KAF2635543.1"/>
    <property type="molecule type" value="Genomic_DNA"/>
</dbReference>
<reference evidence="1" key="1">
    <citation type="journal article" date="2020" name="Stud. Mycol.">
        <title>101 Dothideomycetes genomes: a test case for predicting lifestyles and emergence of pathogens.</title>
        <authorList>
            <person name="Haridas S."/>
            <person name="Albert R."/>
            <person name="Binder M."/>
            <person name="Bloem J."/>
            <person name="Labutti K."/>
            <person name="Salamov A."/>
            <person name="Andreopoulos B."/>
            <person name="Baker S."/>
            <person name="Barry K."/>
            <person name="Bills G."/>
            <person name="Bluhm B."/>
            <person name="Cannon C."/>
            <person name="Castanera R."/>
            <person name="Culley D."/>
            <person name="Daum C."/>
            <person name="Ezra D."/>
            <person name="Gonzalez J."/>
            <person name="Henrissat B."/>
            <person name="Kuo A."/>
            <person name="Liang C."/>
            <person name="Lipzen A."/>
            <person name="Lutzoni F."/>
            <person name="Magnuson J."/>
            <person name="Mondo S."/>
            <person name="Nolan M."/>
            <person name="Ohm R."/>
            <person name="Pangilinan J."/>
            <person name="Park H.-J."/>
            <person name="Ramirez L."/>
            <person name="Alfaro M."/>
            <person name="Sun H."/>
            <person name="Tritt A."/>
            <person name="Yoshinaga Y."/>
            <person name="Zwiers L.-H."/>
            <person name="Turgeon B."/>
            <person name="Goodwin S."/>
            <person name="Spatafora J."/>
            <person name="Crous P."/>
            <person name="Grigoriev I."/>
        </authorList>
    </citation>
    <scope>NUCLEOTIDE SEQUENCE</scope>
    <source>
        <strain evidence="1">CBS 473.64</strain>
    </source>
</reference>
<organism evidence="1 2">
    <name type="scientific">Massarina eburnea CBS 473.64</name>
    <dbReference type="NCBI Taxonomy" id="1395130"/>
    <lineage>
        <taxon>Eukaryota</taxon>
        <taxon>Fungi</taxon>
        <taxon>Dikarya</taxon>
        <taxon>Ascomycota</taxon>
        <taxon>Pezizomycotina</taxon>
        <taxon>Dothideomycetes</taxon>
        <taxon>Pleosporomycetidae</taxon>
        <taxon>Pleosporales</taxon>
        <taxon>Massarineae</taxon>
        <taxon>Massarinaceae</taxon>
        <taxon>Massarina</taxon>
    </lineage>
</organism>
<evidence type="ECO:0000313" key="2">
    <source>
        <dbReference type="Proteomes" id="UP000799753"/>
    </source>
</evidence>
<protein>
    <submittedName>
        <fullName evidence="1">Uncharacterized protein</fullName>
    </submittedName>
</protein>
<sequence>MRKGQGKSERFDLTRTSNYLDVIRHEHIALLLHRYPYTAILSVVYLREPLLSLYGPFSQTSRSTHKDSTAQRVSNPRTLSLSLTHSPMLLYIANHIDSFHPCSTKHRPLHNPNESLV</sequence>
<keyword evidence="2" id="KW-1185">Reference proteome</keyword>
<name>A0A6A6RKJ6_9PLEO</name>
<dbReference type="AlphaFoldDB" id="A0A6A6RKJ6"/>
<gene>
    <name evidence="1" type="ORF">P280DRAFT_193791</name>
</gene>
<dbReference type="Proteomes" id="UP000799753">
    <property type="component" value="Unassembled WGS sequence"/>
</dbReference>
<proteinExistence type="predicted"/>
<evidence type="ECO:0000313" key="1">
    <source>
        <dbReference type="EMBL" id="KAF2635543.1"/>
    </source>
</evidence>